<dbReference type="SUPFAM" id="SSF48403">
    <property type="entry name" value="Ankyrin repeat"/>
    <property type="match status" value="1"/>
</dbReference>
<dbReference type="AlphaFoldDB" id="A0A6B2LPX1"/>
<name>A0A6B2LPX1_9EUKA</name>
<dbReference type="PANTHER" id="PTHR24198">
    <property type="entry name" value="ANKYRIN REPEAT AND PROTEIN KINASE DOMAIN-CONTAINING PROTEIN"/>
    <property type="match status" value="1"/>
</dbReference>
<feature type="repeat" description="ANK" evidence="3">
    <location>
        <begin position="1"/>
        <end position="23"/>
    </location>
</feature>
<dbReference type="PROSITE" id="PS50297">
    <property type="entry name" value="ANK_REP_REGION"/>
    <property type="match status" value="1"/>
</dbReference>
<dbReference type="InterPro" id="IPR036770">
    <property type="entry name" value="Ankyrin_rpt-contain_sf"/>
</dbReference>
<feature type="repeat" description="ANK" evidence="3">
    <location>
        <begin position="24"/>
        <end position="56"/>
    </location>
</feature>
<keyword evidence="1" id="KW-0677">Repeat</keyword>
<keyword evidence="2 3" id="KW-0040">ANK repeat</keyword>
<sequence>MSGHAEVAKLLVASGANINAQNAKGKTAFHMAINNGDVKLLGWLLENGLIPDLTESVGLSIIDHLKADSDLDTWFQIHRTSEK</sequence>
<dbReference type="EMBL" id="GIBP01010115">
    <property type="protein sequence ID" value="NDV39084.1"/>
    <property type="molecule type" value="Transcribed_RNA"/>
</dbReference>
<dbReference type="InterPro" id="IPR002110">
    <property type="entry name" value="Ankyrin_rpt"/>
</dbReference>
<evidence type="ECO:0000313" key="4">
    <source>
        <dbReference type="EMBL" id="NDV39084.1"/>
    </source>
</evidence>
<dbReference type="PROSITE" id="PS50088">
    <property type="entry name" value="ANK_REPEAT"/>
    <property type="match status" value="2"/>
</dbReference>
<reference evidence="4" key="1">
    <citation type="journal article" date="2020" name="J. Eukaryot. Microbiol.">
        <title>De novo Sequencing, Assembly and Annotation of the Transcriptome for the Free-Living Testate Amoeba Arcella intermedia.</title>
        <authorList>
            <person name="Ribeiro G.M."/>
            <person name="Porfirio-Sousa A.L."/>
            <person name="Maurer-Alcala X.X."/>
            <person name="Katz L.A."/>
            <person name="Lahr D.J.G."/>
        </authorList>
    </citation>
    <scope>NUCLEOTIDE SEQUENCE</scope>
</reference>
<dbReference type="PANTHER" id="PTHR24198:SF165">
    <property type="entry name" value="ANKYRIN REPEAT-CONTAINING PROTEIN-RELATED"/>
    <property type="match status" value="1"/>
</dbReference>
<proteinExistence type="predicted"/>
<evidence type="ECO:0000256" key="2">
    <source>
        <dbReference type="ARBA" id="ARBA00023043"/>
    </source>
</evidence>
<organism evidence="4">
    <name type="scientific">Arcella intermedia</name>
    <dbReference type="NCBI Taxonomy" id="1963864"/>
    <lineage>
        <taxon>Eukaryota</taxon>
        <taxon>Amoebozoa</taxon>
        <taxon>Tubulinea</taxon>
        <taxon>Elardia</taxon>
        <taxon>Arcellinida</taxon>
        <taxon>Sphaerothecina</taxon>
        <taxon>Arcellidae</taxon>
        <taxon>Arcella</taxon>
    </lineage>
</organism>
<evidence type="ECO:0000256" key="3">
    <source>
        <dbReference type="PROSITE-ProRule" id="PRU00023"/>
    </source>
</evidence>
<dbReference type="Pfam" id="PF13637">
    <property type="entry name" value="Ank_4"/>
    <property type="match status" value="1"/>
</dbReference>
<evidence type="ECO:0000256" key="1">
    <source>
        <dbReference type="ARBA" id="ARBA00022737"/>
    </source>
</evidence>
<protein>
    <submittedName>
        <fullName evidence="4">Uncharacterized protein</fullName>
    </submittedName>
</protein>
<dbReference type="Gene3D" id="1.25.40.20">
    <property type="entry name" value="Ankyrin repeat-containing domain"/>
    <property type="match status" value="1"/>
</dbReference>
<accession>A0A6B2LPX1</accession>